<dbReference type="Gene3D" id="1.10.150.20">
    <property type="entry name" value="5' to 3' exonuclease, C-terminal subdomain"/>
    <property type="match status" value="2"/>
</dbReference>
<gene>
    <name evidence="16" type="primary">polA</name>
    <name evidence="20" type="ORF">CVV26_01560</name>
</gene>
<dbReference type="GO" id="GO:0008408">
    <property type="term" value="F:3'-5' exonuclease activity"/>
    <property type="evidence" value="ECO:0007669"/>
    <property type="project" value="UniProtKB-UniRule"/>
</dbReference>
<sequence length="922" mass="106066">MKFIIIDGNALLHRAWHAIPPLYTKKGELINVVYGFTMIFLKVLKDLKPTHFVVTFDKKAPTFRHEIFEKYKAQRVKQSDEFYNQIPRVKELLEAFNIPIFEKDGYEADDLIGTITNQLVILNPLIEIIIISGDLDLLQLVNKNIKVCTLKKGITETIIYDDKAVQERYGLAPKQMIDFKALRGDPSDNIIGAKGIGEKIASDLLKAFGTLEKIYEKAPEATNDQIKERIKKILLENKDEAFLSKKLVTILKDAPIQIELEKCGLEGFDQKKIIDLFQELEFKSLLSKIPEIIKIQEQENKFVGAHPCVCPENINQCLEVQPLNAYKLIDTKEEFEKFLKELEKQKAFCLDTETTSLNPFKAKLLGISFCWKKREAYYIKVQSSKFKVQSLRNILEDIKIKKYGHNIKFDMAILKEQGINLQGTDFDTMIASYLLNPGTRAHSLDNVVFTELGHQMISFEKLVGFKIPKNIDEKKLEQIMELISVQKMAEYSCEDADYTFQLVEKLTSQLKEKNLWELFQKIEMPLVPVLTQIERNGIKIDVKILEKLTEQLVIYEKQLTEKIYKIAEEKFNINSPLQLKKILFEKLKISVNGIKKIKTGISTAASELEKMKGSHLIIDSILEYREISKLKSTYSEALPKLVNLKTQRIHTSFNQTITATGRLSSSNPNLQNIPNKGKFSKEIRTAFIAEKGYKLIAADYSQIELRVIASLANDEKMIQAFNNKEDIHIRTAAEINECKLNEVSPEMRQQAKAINFGIIYGMGAYGLAQRTDISQNRAKEFIEKYFEIHKGIKNYLEEIKKMAKENGYTETLFGRRRYLPEINSKMFQIKNAAERMAVNMPIQGTAADLIKIAMIRINNKAKILLQVHDELVFEVKDNLVKETVKLIKQEMENFPETKKFKVPIKVKIKVGDNWGEMKEVKS</sequence>
<dbReference type="FunFam" id="1.10.150.20:FF:000002">
    <property type="entry name" value="DNA polymerase I"/>
    <property type="match status" value="1"/>
</dbReference>
<dbReference type="InterPro" id="IPR001098">
    <property type="entry name" value="DNA-dir_DNA_pol_A_palm_dom"/>
</dbReference>
<evidence type="ECO:0000259" key="17">
    <source>
        <dbReference type="SMART" id="SM00474"/>
    </source>
</evidence>
<dbReference type="GO" id="GO:0006302">
    <property type="term" value="P:double-strand break repair"/>
    <property type="evidence" value="ECO:0007669"/>
    <property type="project" value="TreeGrafter"/>
</dbReference>
<comment type="catalytic activity">
    <reaction evidence="14 16">
        <text>DNA(n) + a 2'-deoxyribonucleoside 5'-triphosphate = DNA(n+1) + diphosphate</text>
        <dbReference type="Rhea" id="RHEA:22508"/>
        <dbReference type="Rhea" id="RHEA-COMP:17339"/>
        <dbReference type="Rhea" id="RHEA-COMP:17340"/>
        <dbReference type="ChEBI" id="CHEBI:33019"/>
        <dbReference type="ChEBI" id="CHEBI:61560"/>
        <dbReference type="ChEBI" id="CHEBI:173112"/>
        <dbReference type="EC" id="2.7.7.7"/>
    </reaction>
</comment>
<dbReference type="Pfam" id="PF01612">
    <property type="entry name" value="DNA_pol_A_exo1"/>
    <property type="match status" value="1"/>
</dbReference>
<dbReference type="GO" id="GO:0003677">
    <property type="term" value="F:DNA binding"/>
    <property type="evidence" value="ECO:0007669"/>
    <property type="project" value="UniProtKB-UniRule"/>
</dbReference>
<dbReference type="Pfam" id="PF02739">
    <property type="entry name" value="5_3_exonuc_N"/>
    <property type="match status" value="1"/>
</dbReference>
<protein>
    <recommendedName>
        <fullName evidence="3 15">DNA polymerase I</fullName>
        <ecNumber evidence="2 15">2.7.7.7</ecNumber>
    </recommendedName>
</protein>
<organism evidence="20 21">
    <name type="scientific">Candidatus Kuenenbacteria bacterium HGW-Kuenenbacteria-1</name>
    <dbReference type="NCBI Taxonomy" id="2013812"/>
    <lineage>
        <taxon>Bacteria</taxon>
        <taxon>Candidatus Kueneniibacteriota</taxon>
    </lineage>
</organism>
<dbReference type="FunFam" id="1.10.150.20:FF:000003">
    <property type="entry name" value="DNA polymerase I"/>
    <property type="match status" value="1"/>
</dbReference>
<dbReference type="InterPro" id="IPR012337">
    <property type="entry name" value="RNaseH-like_sf"/>
</dbReference>
<dbReference type="GO" id="GO:0006261">
    <property type="term" value="P:DNA-templated DNA replication"/>
    <property type="evidence" value="ECO:0007669"/>
    <property type="project" value="UniProtKB-UniRule"/>
</dbReference>
<dbReference type="EMBL" id="PGYQ01000005">
    <property type="protein sequence ID" value="PKL72436.1"/>
    <property type="molecule type" value="Genomic_DNA"/>
</dbReference>
<evidence type="ECO:0000256" key="5">
    <source>
        <dbReference type="ARBA" id="ARBA00022695"/>
    </source>
</evidence>
<dbReference type="SMART" id="SM00279">
    <property type="entry name" value="HhH2"/>
    <property type="match status" value="1"/>
</dbReference>
<dbReference type="EC" id="2.7.7.7" evidence="2 15"/>
<evidence type="ECO:0000313" key="20">
    <source>
        <dbReference type="EMBL" id="PKL72436.1"/>
    </source>
</evidence>
<dbReference type="InterPro" id="IPR043502">
    <property type="entry name" value="DNA/RNA_pol_sf"/>
</dbReference>
<evidence type="ECO:0000256" key="10">
    <source>
        <dbReference type="ARBA" id="ARBA00022839"/>
    </source>
</evidence>
<dbReference type="Gene3D" id="3.40.50.1010">
    <property type="entry name" value="5'-nuclease"/>
    <property type="match status" value="1"/>
</dbReference>
<dbReference type="SUPFAM" id="SSF88723">
    <property type="entry name" value="PIN domain-like"/>
    <property type="match status" value="1"/>
</dbReference>
<dbReference type="GO" id="GO:0008409">
    <property type="term" value="F:5'-3' exonuclease activity"/>
    <property type="evidence" value="ECO:0007669"/>
    <property type="project" value="UniProtKB-UniRule"/>
</dbReference>
<dbReference type="InterPro" id="IPR036397">
    <property type="entry name" value="RNaseH_sf"/>
</dbReference>
<proteinExistence type="inferred from homology"/>
<evidence type="ECO:0000259" key="18">
    <source>
        <dbReference type="SMART" id="SM00475"/>
    </source>
</evidence>
<dbReference type="Gene3D" id="3.30.420.10">
    <property type="entry name" value="Ribonuclease H-like superfamily/Ribonuclease H"/>
    <property type="match status" value="1"/>
</dbReference>
<dbReference type="InterPro" id="IPR002562">
    <property type="entry name" value="3'-5'_exonuclease_dom"/>
</dbReference>
<dbReference type="GO" id="GO:0003887">
    <property type="term" value="F:DNA-directed DNA polymerase activity"/>
    <property type="evidence" value="ECO:0007669"/>
    <property type="project" value="UniProtKB-UniRule"/>
</dbReference>
<feature type="domain" description="DNA-directed DNA polymerase family A palm" evidence="19">
    <location>
        <begin position="680"/>
        <end position="879"/>
    </location>
</feature>
<comment type="function">
    <text evidence="16">In addition to polymerase activity, this DNA polymerase exhibits 3'-5' and 5'-3' exonuclease activity.</text>
</comment>
<evidence type="ECO:0000256" key="2">
    <source>
        <dbReference type="ARBA" id="ARBA00012417"/>
    </source>
</evidence>
<dbReference type="PROSITE" id="PS00447">
    <property type="entry name" value="DNA_POLYMERASE_A"/>
    <property type="match status" value="1"/>
</dbReference>
<reference evidence="20 21" key="1">
    <citation type="journal article" date="2017" name="ISME J.">
        <title>Potential for microbial H2 and metal transformations associated with novel bacteria and archaea in deep terrestrial subsurface sediments.</title>
        <authorList>
            <person name="Hernsdorf A.W."/>
            <person name="Amano Y."/>
            <person name="Miyakawa K."/>
            <person name="Ise K."/>
            <person name="Suzuki Y."/>
            <person name="Anantharaman K."/>
            <person name="Probst A."/>
            <person name="Burstein D."/>
            <person name="Thomas B.C."/>
            <person name="Banfield J.F."/>
        </authorList>
    </citation>
    <scope>NUCLEOTIDE SEQUENCE [LARGE SCALE GENOMIC DNA]</scope>
    <source>
        <strain evidence="20">HGW-Kuenenbacteria-1</strain>
    </source>
</reference>
<dbReference type="InterPro" id="IPR008918">
    <property type="entry name" value="HhH2"/>
</dbReference>
<dbReference type="Pfam" id="PF00476">
    <property type="entry name" value="DNA_pol_A"/>
    <property type="match status" value="1"/>
</dbReference>
<evidence type="ECO:0000256" key="11">
    <source>
        <dbReference type="ARBA" id="ARBA00022932"/>
    </source>
</evidence>
<evidence type="ECO:0000256" key="7">
    <source>
        <dbReference type="ARBA" id="ARBA00022722"/>
    </source>
</evidence>
<evidence type="ECO:0000256" key="15">
    <source>
        <dbReference type="NCBIfam" id="TIGR00593"/>
    </source>
</evidence>
<dbReference type="SUPFAM" id="SSF53098">
    <property type="entry name" value="Ribonuclease H-like"/>
    <property type="match status" value="1"/>
</dbReference>
<dbReference type="SMART" id="SM00474">
    <property type="entry name" value="35EXOc"/>
    <property type="match status" value="1"/>
</dbReference>
<accession>A0A2N1UNM0</accession>
<evidence type="ECO:0000256" key="1">
    <source>
        <dbReference type="ARBA" id="ARBA00007705"/>
    </source>
</evidence>
<dbReference type="Pfam" id="PF01367">
    <property type="entry name" value="5_3_exonuc"/>
    <property type="match status" value="1"/>
</dbReference>
<dbReference type="SUPFAM" id="SSF47807">
    <property type="entry name" value="5' to 3' exonuclease, C-terminal subdomain"/>
    <property type="match status" value="1"/>
</dbReference>
<keyword evidence="12 16" id="KW-0238">DNA-binding</keyword>
<keyword evidence="9 16" id="KW-0378">Hydrolase</keyword>
<dbReference type="CDD" id="cd08637">
    <property type="entry name" value="DNA_pol_A_pol_I_C"/>
    <property type="match status" value="1"/>
</dbReference>
<dbReference type="SUPFAM" id="SSF56672">
    <property type="entry name" value="DNA/RNA polymerases"/>
    <property type="match status" value="1"/>
</dbReference>
<dbReference type="InterPro" id="IPR019760">
    <property type="entry name" value="DNA-dir_DNA_pol_A_CS"/>
</dbReference>
<dbReference type="NCBIfam" id="TIGR00593">
    <property type="entry name" value="pola"/>
    <property type="match status" value="1"/>
</dbReference>
<dbReference type="SMART" id="SM00482">
    <property type="entry name" value="POLAc"/>
    <property type="match status" value="1"/>
</dbReference>
<dbReference type="PANTHER" id="PTHR10133">
    <property type="entry name" value="DNA POLYMERASE I"/>
    <property type="match status" value="1"/>
</dbReference>
<dbReference type="InterPro" id="IPR020045">
    <property type="entry name" value="DNA_polI_H3TH"/>
</dbReference>
<name>A0A2N1UNM0_9BACT</name>
<evidence type="ECO:0000256" key="16">
    <source>
        <dbReference type="RuleBase" id="RU004460"/>
    </source>
</evidence>
<keyword evidence="13 16" id="KW-0234">DNA repair</keyword>
<dbReference type="PANTHER" id="PTHR10133:SF27">
    <property type="entry name" value="DNA POLYMERASE NU"/>
    <property type="match status" value="1"/>
</dbReference>
<dbReference type="InterPro" id="IPR029060">
    <property type="entry name" value="PIN-like_dom_sf"/>
</dbReference>
<dbReference type="CDD" id="cd09898">
    <property type="entry name" value="H3TH_53EXO"/>
    <property type="match status" value="1"/>
</dbReference>
<dbReference type="Gene3D" id="1.20.1060.10">
    <property type="entry name" value="Taq DNA Polymerase, Chain T, domain 4"/>
    <property type="match status" value="1"/>
</dbReference>
<feature type="domain" description="3'-5' exonuclease" evidence="17">
    <location>
        <begin position="326"/>
        <end position="511"/>
    </location>
</feature>
<dbReference type="InterPro" id="IPR002298">
    <property type="entry name" value="DNA_polymerase_A"/>
</dbReference>
<evidence type="ECO:0000256" key="9">
    <source>
        <dbReference type="ARBA" id="ARBA00022801"/>
    </source>
</evidence>
<keyword evidence="5 16" id="KW-0548">Nucleotidyltransferase</keyword>
<dbReference type="AlphaFoldDB" id="A0A2N1UNM0"/>
<dbReference type="Gene3D" id="3.30.70.370">
    <property type="match status" value="1"/>
</dbReference>
<dbReference type="NCBIfam" id="NF004397">
    <property type="entry name" value="PRK05755.1"/>
    <property type="match status" value="1"/>
</dbReference>
<keyword evidence="11 16" id="KW-0239">DNA-directed DNA polymerase</keyword>
<keyword evidence="10 16" id="KW-0269">Exonuclease</keyword>
<evidence type="ECO:0000259" key="19">
    <source>
        <dbReference type="SMART" id="SM00482"/>
    </source>
</evidence>
<evidence type="ECO:0000256" key="6">
    <source>
        <dbReference type="ARBA" id="ARBA00022705"/>
    </source>
</evidence>
<comment type="similarity">
    <text evidence="1 16">Belongs to the DNA polymerase type-A family.</text>
</comment>
<evidence type="ECO:0000256" key="8">
    <source>
        <dbReference type="ARBA" id="ARBA00022763"/>
    </source>
</evidence>
<dbReference type="FunFam" id="1.20.1060.10:FF:000001">
    <property type="entry name" value="DNA polymerase I"/>
    <property type="match status" value="1"/>
</dbReference>
<keyword evidence="4 16" id="KW-0808">Transferase</keyword>
<evidence type="ECO:0000256" key="14">
    <source>
        <dbReference type="ARBA" id="ARBA00049244"/>
    </source>
</evidence>
<dbReference type="InterPro" id="IPR036279">
    <property type="entry name" value="5-3_exonuclease_C_sf"/>
</dbReference>
<keyword evidence="7" id="KW-0540">Nuclease</keyword>
<dbReference type="CDD" id="cd06139">
    <property type="entry name" value="DNA_polA_I_Ecoli_like_exo"/>
    <property type="match status" value="1"/>
</dbReference>
<evidence type="ECO:0000313" key="21">
    <source>
        <dbReference type="Proteomes" id="UP000233414"/>
    </source>
</evidence>
<dbReference type="PRINTS" id="PR00868">
    <property type="entry name" value="DNAPOLI"/>
</dbReference>
<dbReference type="CDD" id="cd09859">
    <property type="entry name" value="PIN_53EXO"/>
    <property type="match status" value="1"/>
</dbReference>
<feature type="domain" description="5'-3' exonuclease" evidence="18">
    <location>
        <begin position="1"/>
        <end position="266"/>
    </location>
</feature>
<evidence type="ECO:0000256" key="3">
    <source>
        <dbReference type="ARBA" id="ARBA00020311"/>
    </source>
</evidence>
<dbReference type="InterPro" id="IPR020046">
    <property type="entry name" value="5-3_exonucl_a-hlix_arch_N"/>
</dbReference>
<dbReference type="SMART" id="SM00475">
    <property type="entry name" value="53EXOc"/>
    <property type="match status" value="1"/>
</dbReference>
<evidence type="ECO:0000256" key="12">
    <source>
        <dbReference type="ARBA" id="ARBA00023125"/>
    </source>
</evidence>
<dbReference type="InterPro" id="IPR002421">
    <property type="entry name" value="5-3_exonuclease"/>
</dbReference>
<evidence type="ECO:0000256" key="13">
    <source>
        <dbReference type="ARBA" id="ARBA00023204"/>
    </source>
</evidence>
<keyword evidence="6 16" id="KW-0235">DNA replication</keyword>
<evidence type="ECO:0000256" key="4">
    <source>
        <dbReference type="ARBA" id="ARBA00022679"/>
    </source>
</evidence>
<dbReference type="Proteomes" id="UP000233414">
    <property type="component" value="Unassembled WGS sequence"/>
</dbReference>
<dbReference type="InterPro" id="IPR018320">
    <property type="entry name" value="DNA_polymerase_1"/>
</dbReference>
<comment type="caution">
    <text evidence="20">The sequence shown here is derived from an EMBL/GenBank/DDBJ whole genome shotgun (WGS) entry which is preliminary data.</text>
</comment>
<keyword evidence="8 16" id="KW-0227">DNA damage</keyword>